<name>A0A7H2BIY1_9MICC</name>
<evidence type="ECO:0000313" key="2">
    <source>
        <dbReference type="Proteomes" id="UP000516421"/>
    </source>
</evidence>
<evidence type="ECO:0000313" key="1">
    <source>
        <dbReference type="EMBL" id="QNV39627.1"/>
    </source>
</evidence>
<sequence>MAENVFEVEIPLRWGDMDAYGHVNNVTMFQILEEARVAVFGMPPSSGEPVAESPRPRVHLFETFPDGVQALIAEHHAKYHSPLPYRGLKVKVDVAITEVTAASFTISYRVFDPHTSTLCVSASTVLAFFNATTGTLTRLNKAQRTELESFIN</sequence>
<dbReference type="KEGG" id="rama:IDM48_09710"/>
<dbReference type="GO" id="GO:0047617">
    <property type="term" value="F:fatty acyl-CoA hydrolase activity"/>
    <property type="evidence" value="ECO:0007669"/>
    <property type="project" value="TreeGrafter"/>
</dbReference>
<keyword evidence="2" id="KW-1185">Reference proteome</keyword>
<dbReference type="Pfam" id="PF13279">
    <property type="entry name" value="4HBT_2"/>
    <property type="match status" value="1"/>
</dbReference>
<dbReference type="InterPro" id="IPR029069">
    <property type="entry name" value="HotDog_dom_sf"/>
</dbReference>
<dbReference type="AlphaFoldDB" id="A0A7H2BIY1"/>
<dbReference type="EMBL" id="CP061538">
    <property type="protein sequence ID" value="QNV39627.1"/>
    <property type="molecule type" value="Genomic_DNA"/>
</dbReference>
<dbReference type="Gene3D" id="3.10.129.10">
    <property type="entry name" value="Hotdog Thioesterase"/>
    <property type="match status" value="1"/>
</dbReference>
<dbReference type="PANTHER" id="PTHR31793:SF24">
    <property type="entry name" value="LONG-CHAIN ACYL-COA THIOESTERASE FADM"/>
    <property type="match status" value="1"/>
</dbReference>
<dbReference type="CDD" id="cd00586">
    <property type="entry name" value="4HBT"/>
    <property type="match status" value="1"/>
</dbReference>
<accession>A0A7H2BIY1</accession>
<organism evidence="1 2">
    <name type="scientific">Rothia amarae</name>
    <dbReference type="NCBI Taxonomy" id="169480"/>
    <lineage>
        <taxon>Bacteria</taxon>
        <taxon>Bacillati</taxon>
        <taxon>Actinomycetota</taxon>
        <taxon>Actinomycetes</taxon>
        <taxon>Micrococcales</taxon>
        <taxon>Micrococcaceae</taxon>
        <taxon>Rothia</taxon>
    </lineage>
</organism>
<dbReference type="SUPFAM" id="SSF54637">
    <property type="entry name" value="Thioesterase/thiol ester dehydrase-isomerase"/>
    <property type="match status" value="1"/>
</dbReference>
<dbReference type="RefSeq" id="WP_068168568.1">
    <property type="nucleotide sequence ID" value="NZ_CP061538.1"/>
</dbReference>
<gene>
    <name evidence="1" type="ORF">IDM48_09710</name>
</gene>
<proteinExistence type="predicted"/>
<protein>
    <submittedName>
        <fullName evidence="1">Acyl-CoA thioesterase</fullName>
    </submittedName>
</protein>
<dbReference type="InterPro" id="IPR050563">
    <property type="entry name" value="4-hydroxybenzoyl-CoA_TE"/>
</dbReference>
<dbReference type="Proteomes" id="UP000516421">
    <property type="component" value="Chromosome"/>
</dbReference>
<dbReference type="PANTHER" id="PTHR31793">
    <property type="entry name" value="4-HYDROXYBENZOYL-COA THIOESTERASE FAMILY MEMBER"/>
    <property type="match status" value="1"/>
</dbReference>
<reference evidence="1 2" key="1">
    <citation type="submission" date="2020-09" db="EMBL/GenBank/DDBJ databases">
        <title>Investigation of environmental microbe.</title>
        <authorList>
            <person name="Ou Y."/>
            <person name="Kang Q."/>
        </authorList>
    </citation>
    <scope>NUCLEOTIDE SEQUENCE [LARGE SCALE GENOMIC DNA]</scope>
    <source>
        <strain evidence="1 2">KJZ-9</strain>
    </source>
</reference>